<gene>
    <name evidence="2" type="ORF">IX53_07345</name>
</gene>
<feature type="domain" description="Calcineurin-like phosphoesterase" evidence="1">
    <location>
        <begin position="44"/>
        <end position="193"/>
    </location>
</feature>
<dbReference type="Gene3D" id="3.60.21.10">
    <property type="match status" value="1"/>
</dbReference>
<accession>A0A0G2Z7T3</accession>
<dbReference type="STRING" id="1330330.IX53_07345"/>
<proteinExistence type="predicted"/>
<protein>
    <recommendedName>
        <fullName evidence="1">Calcineurin-like phosphoesterase domain-containing protein</fullName>
    </recommendedName>
</protein>
<reference evidence="2 3" key="1">
    <citation type="submission" date="2015-04" db="EMBL/GenBank/DDBJ databases">
        <title>Complete Genome Sequence of Kosmotoga pacifica SLHLJ1.</title>
        <authorList>
            <person name="Jiang L.J."/>
            <person name="Shao Z.Z."/>
            <person name="Jebbar M."/>
        </authorList>
    </citation>
    <scope>NUCLEOTIDE SEQUENCE [LARGE SCALE GENOMIC DNA]</scope>
    <source>
        <strain evidence="2 3">SLHLJ1</strain>
    </source>
</reference>
<dbReference type="PANTHER" id="PTHR31302:SF0">
    <property type="entry name" value="TRANSMEMBRANE PROTEIN WITH METALLOPHOSPHOESTERASE DOMAIN"/>
    <property type="match status" value="1"/>
</dbReference>
<organism evidence="2 3">
    <name type="scientific">Kosmotoga pacifica</name>
    <dbReference type="NCBI Taxonomy" id="1330330"/>
    <lineage>
        <taxon>Bacteria</taxon>
        <taxon>Thermotogati</taxon>
        <taxon>Thermotogota</taxon>
        <taxon>Thermotogae</taxon>
        <taxon>Kosmotogales</taxon>
        <taxon>Kosmotogaceae</taxon>
        <taxon>Kosmotoga</taxon>
    </lineage>
</organism>
<dbReference type="Proteomes" id="UP000035159">
    <property type="component" value="Chromosome"/>
</dbReference>
<dbReference type="PANTHER" id="PTHR31302">
    <property type="entry name" value="TRANSMEMBRANE PROTEIN WITH METALLOPHOSPHOESTERASE DOMAIN-RELATED"/>
    <property type="match status" value="1"/>
</dbReference>
<evidence type="ECO:0000259" key="1">
    <source>
        <dbReference type="Pfam" id="PF00149"/>
    </source>
</evidence>
<dbReference type="InterPro" id="IPR051158">
    <property type="entry name" value="Metallophosphoesterase_sf"/>
</dbReference>
<name>A0A0G2Z7T3_9BACT</name>
<dbReference type="GO" id="GO:0016787">
    <property type="term" value="F:hydrolase activity"/>
    <property type="evidence" value="ECO:0007669"/>
    <property type="project" value="InterPro"/>
</dbReference>
<dbReference type="KEGG" id="kpf:IX53_07345"/>
<dbReference type="PATRIC" id="fig|1330330.3.peg.1485"/>
<evidence type="ECO:0000313" key="2">
    <source>
        <dbReference type="EMBL" id="AKI97660.1"/>
    </source>
</evidence>
<dbReference type="SUPFAM" id="SSF56300">
    <property type="entry name" value="Metallo-dependent phosphatases"/>
    <property type="match status" value="1"/>
</dbReference>
<dbReference type="AlphaFoldDB" id="A0A0G2Z7T3"/>
<dbReference type="RefSeq" id="WP_047754795.1">
    <property type="nucleotide sequence ID" value="NZ_CAJUHA010000017.1"/>
</dbReference>
<sequence length="249" mass="28204">MKGLVGRVSMILLVLTIIFGVYSFVLEPEFITVRYLKLSSDKGLKVLFFSDLHMSNFYSFHERLIKKIEELNPDYIVFGGDALKPNTNFDDLERFFTALCDIAPVYAVTGNWDYNKLDRVIAMYESSGVHYLNGDTVKLKGKKGYINLVGLPLNKKYSTPAKDNIVLVSHYPHAVARYYGPDPIISISGHTHGGQFYIPVLSDILLKKEYPILKGEGKFGSYRVFVSNGTGSWFHLRFLSPPQLVVLDF</sequence>
<dbReference type="InterPro" id="IPR004843">
    <property type="entry name" value="Calcineurin-like_PHP"/>
</dbReference>
<keyword evidence="3" id="KW-1185">Reference proteome</keyword>
<dbReference type="InterPro" id="IPR029052">
    <property type="entry name" value="Metallo-depent_PP-like"/>
</dbReference>
<dbReference type="EMBL" id="CP011232">
    <property type="protein sequence ID" value="AKI97660.1"/>
    <property type="molecule type" value="Genomic_DNA"/>
</dbReference>
<evidence type="ECO:0000313" key="3">
    <source>
        <dbReference type="Proteomes" id="UP000035159"/>
    </source>
</evidence>
<dbReference type="Pfam" id="PF00149">
    <property type="entry name" value="Metallophos"/>
    <property type="match status" value="1"/>
</dbReference>